<gene>
    <name evidence="3" type="ORF">EV421DRAFT_1889154</name>
</gene>
<feature type="transmembrane region" description="Helical" evidence="1">
    <location>
        <begin position="44"/>
        <end position="66"/>
    </location>
</feature>
<evidence type="ECO:0000313" key="4">
    <source>
        <dbReference type="Proteomes" id="UP001175226"/>
    </source>
</evidence>
<evidence type="ECO:0000259" key="2">
    <source>
        <dbReference type="Pfam" id="PF18718"/>
    </source>
</evidence>
<dbReference type="Pfam" id="PF18718">
    <property type="entry name" value="CxC5"/>
    <property type="match status" value="1"/>
</dbReference>
<reference evidence="3" key="1">
    <citation type="submission" date="2023-06" db="EMBL/GenBank/DDBJ databases">
        <authorList>
            <consortium name="Lawrence Berkeley National Laboratory"/>
            <person name="Ahrendt S."/>
            <person name="Sahu N."/>
            <person name="Indic B."/>
            <person name="Wong-Bajracharya J."/>
            <person name="Merenyi Z."/>
            <person name="Ke H.-M."/>
            <person name="Monk M."/>
            <person name="Kocsube S."/>
            <person name="Drula E."/>
            <person name="Lipzen A."/>
            <person name="Balint B."/>
            <person name="Henrissat B."/>
            <person name="Andreopoulos B."/>
            <person name="Martin F.M."/>
            <person name="Harder C.B."/>
            <person name="Rigling D."/>
            <person name="Ford K.L."/>
            <person name="Foster G.D."/>
            <person name="Pangilinan J."/>
            <person name="Papanicolaou A."/>
            <person name="Barry K."/>
            <person name="LaButti K."/>
            <person name="Viragh M."/>
            <person name="Koriabine M."/>
            <person name="Yan M."/>
            <person name="Riley R."/>
            <person name="Champramary S."/>
            <person name="Plett K.L."/>
            <person name="Tsai I.J."/>
            <person name="Slot J."/>
            <person name="Sipos G."/>
            <person name="Plett J."/>
            <person name="Nagy L.G."/>
            <person name="Grigoriev I.V."/>
        </authorList>
    </citation>
    <scope>NUCLEOTIDE SEQUENCE</scope>
    <source>
        <strain evidence="3">FPL87.14</strain>
    </source>
</reference>
<evidence type="ECO:0000256" key="1">
    <source>
        <dbReference type="SAM" id="Phobius"/>
    </source>
</evidence>
<feature type="transmembrane region" description="Helical" evidence="1">
    <location>
        <begin position="12"/>
        <end position="29"/>
    </location>
</feature>
<comment type="caution">
    <text evidence="3">The sequence shown here is derived from an EMBL/GenBank/DDBJ whole genome shotgun (WGS) entry which is preliminary data.</text>
</comment>
<keyword evidence="1" id="KW-1133">Transmembrane helix</keyword>
<name>A0AA39JWY8_9AGAR</name>
<feature type="domain" description="CxC5 like cysteine cluster associated with KDZ" evidence="2">
    <location>
        <begin position="84"/>
        <end position="200"/>
    </location>
</feature>
<evidence type="ECO:0000313" key="3">
    <source>
        <dbReference type="EMBL" id="KAK0449351.1"/>
    </source>
</evidence>
<accession>A0AA39JWY8</accession>
<dbReference type="InterPro" id="IPR041539">
    <property type="entry name" value="CxC5"/>
</dbReference>
<proteinExistence type="predicted"/>
<keyword evidence="1" id="KW-0812">Transmembrane</keyword>
<keyword evidence="4" id="KW-1185">Reference proteome</keyword>
<protein>
    <recommendedName>
        <fullName evidence="2">CxC5 like cysteine cluster associated with KDZ domain-containing protein</fullName>
    </recommendedName>
</protein>
<sequence>MATIQQSPKDISFLNLSQIVLYICIGITLKPDILLPPKQLTTSFISFLLSACGISIKHVGFLWTAFKHIIWEEDEFLHIAASPETLRPPCNSCINPFCQYIGCDFKLQGAVQLNAILFTMSHGPIPIWVVHFMCYGCKQIYHHNYYIKNGMRFYYNIVPDIIQIGDHQFVEKRLVESWRLSMNLAWVFASNLANIYTQMHCQNLELPSDWTIGAILSHQHVYTGIICLSLWEDHDG</sequence>
<organism evidence="3 4">
    <name type="scientific">Armillaria borealis</name>
    <dbReference type="NCBI Taxonomy" id="47425"/>
    <lineage>
        <taxon>Eukaryota</taxon>
        <taxon>Fungi</taxon>
        <taxon>Dikarya</taxon>
        <taxon>Basidiomycota</taxon>
        <taxon>Agaricomycotina</taxon>
        <taxon>Agaricomycetes</taxon>
        <taxon>Agaricomycetidae</taxon>
        <taxon>Agaricales</taxon>
        <taxon>Marasmiineae</taxon>
        <taxon>Physalacriaceae</taxon>
        <taxon>Armillaria</taxon>
    </lineage>
</organism>
<keyword evidence="1" id="KW-0472">Membrane</keyword>
<dbReference type="EMBL" id="JAUEPT010000008">
    <property type="protein sequence ID" value="KAK0449351.1"/>
    <property type="molecule type" value="Genomic_DNA"/>
</dbReference>
<dbReference type="AlphaFoldDB" id="A0AA39JWY8"/>
<dbReference type="Proteomes" id="UP001175226">
    <property type="component" value="Unassembled WGS sequence"/>
</dbReference>